<sequence length="129" mass="14379">MRSGLLISAFLAILCVVLAFECNNGGIRYNGVKVNGGSTKPKQCSEGWCLKQEFYEVSYTGRQYHTLYSCAEYGICSHEKREQKKLTIGGSDEWREDRYCCNETLCNSSPAVFSPLGLVVVAPFAFLLN</sequence>
<dbReference type="EMBL" id="AZBU02000009">
    <property type="protein sequence ID" value="TKR64466.1"/>
    <property type="molecule type" value="Genomic_DNA"/>
</dbReference>
<evidence type="ECO:0008006" key="5">
    <source>
        <dbReference type="Google" id="ProtNLM"/>
    </source>
</evidence>
<evidence type="ECO:0000313" key="3">
    <source>
        <dbReference type="EMBL" id="TKR64466.1"/>
    </source>
</evidence>
<dbReference type="InterPro" id="IPR045860">
    <property type="entry name" value="Snake_toxin-like_sf"/>
</dbReference>
<keyword evidence="1" id="KW-1133">Transmembrane helix</keyword>
<keyword evidence="1" id="KW-0812">Transmembrane</keyword>
<evidence type="ECO:0000256" key="1">
    <source>
        <dbReference type="SAM" id="Phobius"/>
    </source>
</evidence>
<reference evidence="3 4" key="2">
    <citation type="journal article" date="2019" name="G3 (Bethesda)">
        <title>Hybrid Assembly of the Genome of the Entomopathogenic Nematode Steinernema carpocapsae Identifies the X-Chromosome.</title>
        <authorList>
            <person name="Serra L."/>
            <person name="Macchietto M."/>
            <person name="Macias-Munoz A."/>
            <person name="McGill C.J."/>
            <person name="Rodriguez I.M."/>
            <person name="Rodriguez B."/>
            <person name="Murad R."/>
            <person name="Mortazavi A."/>
        </authorList>
    </citation>
    <scope>NUCLEOTIDE SEQUENCE [LARGE SCALE GENOMIC DNA]</scope>
    <source>
        <strain evidence="3 4">ALL</strain>
    </source>
</reference>
<feature type="chain" id="PRO_5020681820" description="UPAR/Ly6 domain-containing protein" evidence="2">
    <location>
        <begin position="20"/>
        <end position="129"/>
    </location>
</feature>
<dbReference type="SUPFAM" id="SSF57302">
    <property type="entry name" value="Snake toxin-like"/>
    <property type="match status" value="1"/>
</dbReference>
<protein>
    <recommendedName>
        <fullName evidence="5">UPAR/Ly6 domain-containing protein</fullName>
    </recommendedName>
</protein>
<evidence type="ECO:0000313" key="4">
    <source>
        <dbReference type="Proteomes" id="UP000298663"/>
    </source>
</evidence>
<accession>A0A4U5M6H0</accession>
<keyword evidence="4" id="KW-1185">Reference proteome</keyword>
<organism evidence="3 4">
    <name type="scientific">Steinernema carpocapsae</name>
    <name type="common">Entomopathogenic nematode</name>
    <dbReference type="NCBI Taxonomy" id="34508"/>
    <lineage>
        <taxon>Eukaryota</taxon>
        <taxon>Metazoa</taxon>
        <taxon>Ecdysozoa</taxon>
        <taxon>Nematoda</taxon>
        <taxon>Chromadorea</taxon>
        <taxon>Rhabditida</taxon>
        <taxon>Tylenchina</taxon>
        <taxon>Panagrolaimomorpha</taxon>
        <taxon>Strongyloidoidea</taxon>
        <taxon>Steinernematidae</taxon>
        <taxon>Steinernema</taxon>
    </lineage>
</organism>
<proteinExistence type="predicted"/>
<gene>
    <name evidence="3" type="ORF">L596_024992</name>
</gene>
<feature type="signal peptide" evidence="2">
    <location>
        <begin position="1"/>
        <end position="19"/>
    </location>
</feature>
<keyword evidence="1" id="KW-0472">Membrane</keyword>
<feature type="transmembrane region" description="Helical" evidence="1">
    <location>
        <begin position="111"/>
        <end position="128"/>
    </location>
</feature>
<comment type="caution">
    <text evidence="3">The sequence shown here is derived from an EMBL/GenBank/DDBJ whole genome shotgun (WGS) entry which is preliminary data.</text>
</comment>
<keyword evidence="2" id="KW-0732">Signal</keyword>
<reference evidence="3 4" key="1">
    <citation type="journal article" date="2015" name="Genome Biol.">
        <title>Comparative genomics of Steinernema reveals deeply conserved gene regulatory networks.</title>
        <authorList>
            <person name="Dillman A.R."/>
            <person name="Macchietto M."/>
            <person name="Porter C.F."/>
            <person name="Rogers A."/>
            <person name="Williams B."/>
            <person name="Antoshechkin I."/>
            <person name="Lee M.M."/>
            <person name="Goodwin Z."/>
            <person name="Lu X."/>
            <person name="Lewis E.E."/>
            <person name="Goodrich-Blair H."/>
            <person name="Stock S.P."/>
            <person name="Adams B.J."/>
            <person name="Sternberg P.W."/>
            <person name="Mortazavi A."/>
        </authorList>
    </citation>
    <scope>NUCLEOTIDE SEQUENCE [LARGE SCALE GENOMIC DNA]</scope>
    <source>
        <strain evidence="3 4">ALL</strain>
    </source>
</reference>
<dbReference type="AlphaFoldDB" id="A0A4U5M6H0"/>
<evidence type="ECO:0000256" key="2">
    <source>
        <dbReference type="SAM" id="SignalP"/>
    </source>
</evidence>
<name>A0A4U5M6H0_STECR</name>
<dbReference type="Proteomes" id="UP000298663">
    <property type="component" value="Unassembled WGS sequence"/>
</dbReference>